<dbReference type="EMBL" id="CP002360">
    <property type="protein sequence ID" value="AEE95760.1"/>
    <property type="molecule type" value="Genomic_DNA"/>
</dbReference>
<dbReference type="GO" id="GO:0000428">
    <property type="term" value="C:DNA-directed RNA polymerase complex"/>
    <property type="evidence" value="ECO:0007669"/>
    <property type="project" value="UniProtKB-KW"/>
</dbReference>
<keyword evidence="1" id="KW-0175">Coiled coil</keyword>
<evidence type="ECO:0000313" key="3">
    <source>
        <dbReference type="Proteomes" id="UP000008457"/>
    </source>
</evidence>
<reference evidence="3" key="1">
    <citation type="submission" date="2010-11" db="EMBL/GenBank/DDBJ databases">
        <title>The complete genome of Mahella australiensis DSM 15567.</title>
        <authorList>
            <consortium name="US DOE Joint Genome Institute (JGI-PGF)"/>
            <person name="Lucas S."/>
            <person name="Copeland A."/>
            <person name="Lapidus A."/>
            <person name="Bruce D."/>
            <person name="Goodwin L."/>
            <person name="Pitluck S."/>
            <person name="Kyrpides N."/>
            <person name="Mavromatis K."/>
            <person name="Pagani I."/>
            <person name="Ivanova N."/>
            <person name="Teshima H."/>
            <person name="Brettin T."/>
            <person name="Detter J.C."/>
            <person name="Han C."/>
            <person name="Tapia R."/>
            <person name="Land M."/>
            <person name="Hauser L."/>
            <person name="Markowitz V."/>
            <person name="Cheng J.-F."/>
            <person name="Hugenholtz P."/>
            <person name="Woyke T."/>
            <person name="Wu D."/>
            <person name="Spring S."/>
            <person name="Pukall R."/>
            <person name="Steenblock K."/>
            <person name="Schneider S."/>
            <person name="Klenk H.-P."/>
            <person name="Eisen J.A."/>
        </authorList>
    </citation>
    <scope>NUCLEOTIDE SEQUENCE [LARGE SCALE GENOMIC DNA]</scope>
    <source>
        <strain evidence="3">DSM 15567 / CIP 107919 / 50-1 BON</strain>
    </source>
</reference>
<dbReference type="RefSeq" id="WP_013780193.1">
    <property type="nucleotide sequence ID" value="NC_015520.1"/>
</dbReference>
<dbReference type="AlphaFoldDB" id="F3ZZF0"/>
<keyword evidence="2" id="KW-0240">DNA-directed RNA polymerase</keyword>
<reference evidence="2 3" key="2">
    <citation type="journal article" date="2011" name="Stand. Genomic Sci.">
        <title>Complete genome sequence of Mahella australiensis type strain (50-1 BON).</title>
        <authorList>
            <person name="Sikorski J."/>
            <person name="Teshima H."/>
            <person name="Nolan M."/>
            <person name="Lucas S."/>
            <person name="Hammon N."/>
            <person name="Deshpande S."/>
            <person name="Cheng J.F."/>
            <person name="Pitluck S."/>
            <person name="Liolios K."/>
            <person name="Pagani I."/>
            <person name="Ivanova N."/>
            <person name="Huntemann M."/>
            <person name="Mavromatis K."/>
            <person name="Ovchinikova G."/>
            <person name="Pati A."/>
            <person name="Tapia R."/>
            <person name="Han C."/>
            <person name="Goodwin L."/>
            <person name="Chen A."/>
            <person name="Palaniappan K."/>
            <person name="Land M."/>
            <person name="Hauser L."/>
            <person name="Ngatchou-Djao O.D."/>
            <person name="Rohde M."/>
            <person name="Pukall R."/>
            <person name="Spring S."/>
            <person name="Abt B."/>
            <person name="Goker M."/>
            <person name="Detter J.C."/>
            <person name="Woyke T."/>
            <person name="Bristow J."/>
            <person name="Markowitz V."/>
            <person name="Hugenholtz P."/>
            <person name="Eisen J.A."/>
            <person name="Kyrpides N.C."/>
            <person name="Klenk H.P."/>
            <person name="Lapidus A."/>
        </authorList>
    </citation>
    <scope>NUCLEOTIDE SEQUENCE [LARGE SCALE GENOMIC DNA]</scope>
    <source>
        <strain evidence="3">DSM 15567 / CIP 107919 / 50-1 BON</strain>
    </source>
</reference>
<dbReference type="Proteomes" id="UP000008457">
    <property type="component" value="Chromosome"/>
</dbReference>
<proteinExistence type="predicted"/>
<organism evidence="2 3">
    <name type="scientific">Mahella australiensis (strain DSM 15567 / CIP 107919 / 50-1 BON)</name>
    <dbReference type="NCBI Taxonomy" id="697281"/>
    <lineage>
        <taxon>Bacteria</taxon>
        <taxon>Bacillati</taxon>
        <taxon>Bacillota</taxon>
        <taxon>Clostridia</taxon>
        <taxon>Thermoanaerobacterales</taxon>
        <taxon>Thermoanaerobacterales Family IV. Incertae Sedis</taxon>
        <taxon>Mahella</taxon>
    </lineage>
</organism>
<feature type="coiled-coil region" evidence="1">
    <location>
        <begin position="10"/>
        <end position="58"/>
    </location>
</feature>
<evidence type="ECO:0000256" key="1">
    <source>
        <dbReference type="SAM" id="Coils"/>
    </source>
</evidence>
<dbReference type="HOGENOM" id="CLU_2844678_0_0_9"/>
<sequence>MREEKMLEIINELTVHAALVELENDRLRKQNERKDKTIQQLVELCNKWYAELKQYETNASYQWRW</sequence>
<keyword evidence="3" id="KW-1185">Reference proteome</keyword>
<keyword evidence="2" id="KW-0804">Transcription</keyword>
<gene>
    <name evidence="2" type="ordered locus">Mahau_0556</name>
</gene>
<accession>F3ZZF0</accession>
<evidence type="ECO:0000313" key="2">
    <source>
        <dbReference type="EMBL" id="AEE95760.1"/>
    </source>
</evidence>
<protein>
    <submittedName>
        <fullName evidence="2">DNA-directed RNA polymerase, omega subunit family protein</fullName>
    </submittedName>
</protein>
<name>F3ZZF0_MAHA5</name>
<dbReference type="STRING" id="697281.Mahau_0556"/>
<dbReference type="KEGG" id="mas:Mahau_0556"/>